<keyword evidence="3" id="KW-1185">Reference proteome</keyword>
<organism evidence="2 3">
    <name type="scientific">Alkalibacterium iburiense</name>
    <dbReference type="NCBI Taxonomy" id="290589"/>
    <lineage>
        <taxon>Bacteria</taxon>
        <taxon>Bacillati</taxon>
        <taxon>Bacillota</taxon>
        <taxon>Bacilli</taxon>
        <taxon>Lactobacillales</taxon>
        <taxon>Carnobacteriaceae</taxon>
        <taxon>Alkalibacterium</taxon>
    </lineage>
</organism>
<reference evidence="2 3" key="1">
    <citation type="journal article" date="2019" name="Int. J. Syst. Evol. Microbiol.">
        <title>The Global Catalogue of Microorganisms (GCM) 10K type strain sequencing project: providing services to taxonomists for standard genome sequencing and annotation.</title>
        <authorList>
            <consortium name="The Broad Institute Genomics Platform"/>
            <consortium name="The Broad Institute Genome Sequencing Center for Infectious Disease"/>
            <person name="Wu L."/>
            <person name="Ma J."/>
        </authorList>
    </citation>
    <scope>NUCLEOTIDE SEQUENCE [LARGE SCALE GENOMIC DNA]</scope>
    <source>
        <strain evidence="2 3">JCM 12662</strain>
    </source>
</reference>
<gene>
    <name evidence="2" type="ORF">GCM10008932_21660</name>
</gene>
<accession>A0ABN0XQ17</accession>
<dbReference type="Gene3D" id="3.20.20.520">
    <property type="entry name" value="Glycosyl hydrolase family 115"/>
    <property type="match status" value="1"/>
</dbReference>
<dbReference type="Proteomes" id="UP001501166">
    <property type="component" value="Unassembled WGS sequence"/>
</dbReference>
<dbReference type="SUPFAM" id="SSF55545">
    <property type="entry name" value="beta-N-acetylhexosaminidase-like domain"/>
    <property type="match status" value="1"/>
</dbReference>
<keyword evidence="1" id="KW-0378">Hydrolase</keyword>
<evidence type="ECO:0008006" key="4">
    <source>
        <dbReference type="Google" id="ProtNLM"/>
    </source>
</evidence>
<dbReference type="PANTHER" id="PTHR37842:SF2">
    <property type="entry name" value="GYLCOSYL HYDROLASE 115 C-TERMINAL DOMAIN-CONTAINING PROTEIN"/>
    <property type="match status" value="1"/>
</dbReference>
<comment type="caution">
    <text evidence="2">The sequence shown here is derived from an EMBL/GenBank/DDBJ whole genome shotgun (WGS) entry which is preliminary data.</text>
</comment>
<dbReference type="InterPro" id="IPR042301">
    <property type="entry name" value="GH115_sf"/>
</dbReference>
<sequence>MSFFYLNYHTEIKSAHDISQPIKNAIAIFRRDLEKTTMNSQQSKPNKIVVNKPSPNDFSHAEQYSLTFNDDSTLIINGSDELGVIYALLYLSQEYLDIDPFWYWADMEFKKKSGYEVPLVDYVSSPFTIKYRGWFVNDEVFLIGWKKELGYPPTEEVWRPVFETLLRLGGNMVLPGTDLPLGIQEDLAADYGLYLTHHHAQPLGAEMFKRAFPDKKASYKENSDLYIKLWTEAIQRQKDKKVVWALSFRGQGDAPFWESDPEFNTPEKQGELISEVLRTQYSLIKDVQPDAVCSVNLYGEISELYKNGFISLPEDVIKIWADNGFGKMVSRRNGNTDNRISSMPENEEKEGVYYHITFHDLQASNHITMFPNRPELVKNEFDAILNNHANDYLLLNVGNIRMHTYFIDLVANIWKDKEVSVPSHLSSYVDRLFNSSRSSIKELLKDFHKASFSFGEQDDQHAGDQVYHFTARRMIAHVLSPKRGEPLEKLYWLTGKVSFKQQVNFILKKATDTLPELEHLVNLSSEIKQNLSKEEKTRFNDLIGFQIDVLYSSCRGLIHLLDAILDFKKEEMPVAFVKASKSLWDFEKSLEALKQCEHGKWQDFYRADWLTNIELTCENVSLYRGFLRIQGDQVVYFNWYKEYLMPDTEKHIYLENTHRNPLSDDDLALRLKEYFKL</sequence>
<evidence type="ECO:0000313" key="3">
    <source>
        <dbReference type="Proteomes" id="UP001501166"/>
    </source>
</evidence>
<dbReference type="EMBL" id="BAAACW010000142">
    <property type="protein sequence ID" value="GAA0369715.1"/>
    <property type="molecule type" value="Genomic_DNA"/>
</dbReference>
<dbReference type="Pfam" id="PF15979">
    <property type="entry name" value="Glyco_hydro_115"/>
    <property type="match status" value="1"/>
</dbReference>
<evidence type="ECO:0000313" key="2">
    <source>
        <dbReference type="EMBL" id="GAA0369715.1"/>
    </source>
</evidence>
<proteinExistence type="predicted"/>
<dbReference type="InterPro" id="IPR029018">
    <property type="entry name" value="Hex-like_dom2"/>
</dbReference>
<evidence type="ECO:0000256" key="1">
    <source>
        <dbReference type="ARBA" id="ARBA00022801"/>
    </source>
</evidence>
<name>A0ABN0XQ17_9LACT</name>
<dbReference type="PANTHER" id="PTHR37842">
    <property type="match status" value="1"/>
</dbReference>
<dbReference type="InterPro" id="IPR031924">
    <property type="entry name" value="GH115"/>
</dbReference>
<dbReference type="Gene3D" id="3.30.379.10">
    <property type="entry name" value="Chitobiase/beta-hexosaminidase domain 2-like"/>
    <property type="match status" value="1"/>
</dbReference>
<protein>
    <recommendedName>
        <fullName evidence="4">Glycosyl hydrolase family 115</fullName>
    </recommendedName>
</protein>